<evidence type="ECO:0000256" key="1">
    <source>
        <dbReference type="SAM" id="MobiDB-lite"/>
    </source>
</evidence>
<dbReference type="STRING" id="483219.LILAB_18275"/>
<dbReference type="AlphaFoldDB" id="F8CRL2"/>
<accession>F8CRL2</accession>
<dbReference type="EMBL" id="CP002830">
    <property type="protein sequence ID" value="AEI65557.1"/>
    <property type="molecule type" value="Genomic_DNA"/>
</dbReference>
<gene>
    <name evidence="2" type="ordered locus">LILAB_18275</name>
</gene>
<evidence type="ECO:0000313" key="2">
    <source>
        <dbReference type="EMBL" id="AEI65557.1"/>
    </source>
</evidence>
<name>F8CRL2_MYXFH</name>
<proteinExistence type="predicted"/>
<feature type="compositionally biased region" description="Low complexity" evidence="1">
    <location>
        <begin position="43"/>
        <end position="53"/>
    </location>
</feature>
<feature type="region of interest" description="Disordered" evidence="1">
    <location>
        <begin position="34"/>
        <end position="69"/>
    </location>
</feature>
<dbReference type="KEGG" id="mfu:LILAB_18275"/>
<dbReference type="HOGENOM" id="CLU_2771563_0_0_7"/>
<protein>
    <submittedName>
        <fullName evidence="2">Uncharacterized protein</fullName>
    </submittedName>
</protein>
<reference evidence="2 3" key="1">
    <citation type="journal article" date="2011" name="J. Bacteriol.">
        <title>Genome sequence of the halotolerant marine bacterium Myxococcus fulvus HW-1.</title>
        <authorList>
            <person name="Li Z.F."/>
            <person name="Li X."/>
            <person name="Liu H."/>
            <person name="Liu X."/>
            <person name="Han K."/>
            <person name="Wu Z.H."/>
            <person name="Hu W."/>
            <person name="Li F.F."/>
            <person name="Li Y.Z."/>
        </authorList>
    </citation>
    <scope>NUCLEOTIDE SEQUENCE [LARGE SCALE GENOMIC DNA]</scope>
    <source>
        <strain evidence="3">ATCC BAA-855 / HW-1</strain>
    </source>
</reference>
<evidence type="ECO:0000313" key="3">
    <source>
        <dbReference type="Proteomes" id="UP000000488"/>
    </source>
</evidence>
<organism evidence="2 3">
    <name type="scientific">Myxococcus fulvus (strain ATCC BAA-855 / HW-1)</name>
    <dbReference type="NCBI Taxonomy" id="483219"/>
    <lineage>
        <taxon>Bacteria</taxon>
        <taxon>Pseudomonadati</taxon>
        <taxon>Myxococcota</taxon>
        <taxon>Myxococcia</taxon>
        <taxon>Myxococcales</taxon>
        <taxon>Cystobacterineae</taxon>
        <taxon>Myxococcaceae</taxon>
        <taxon>Myxococcus</taxon>
    </lineage>
</organism>
<sequence length="69" mass="7541">MVKLTGQSPEEVRRWAARDVLHLLAHAAIEADEVRGAARGIPRNSGASSARGSSEAKTLTYRVRQRAKE</sequence>
<dbReference type="Proteomes" id="UP000000488">
    <property type="component" value="Chromosome"/>
</dbReference>